<dbReference type="PANTHER" id="PTHR10916">
    <property type="entry name" value="60S RIBOSOMAL PROTEIN L35/50S RIBOSOMAL PROTEIN L29"/>
    <property type="match status" value="1"/>
</dbReference>
<gene>
    <name evidence="5 6" type="primary">rpmC</name>
    <name evidence="6" type="ORF">MAGMO_2515</name>
</gene>
<evidence type="ECO:0000256" key="2">
    <source>
        <dbReference type="ARBA" id="ARBA00022980"/>
    </source>
</evidence>
<keyword evidence="3 5" id="KW-0687">Ribonucleoprotein</keyword>
<dbReference type="CDD" id="cd00427">
    <property type="entry name" value="Ribosomal_L29_HIP"/>
    <property type="match status" value="1"/>
</dbReference>
<dbReference type="EMBL" id="LO017727">
    <property type="protein sequence ID" value="CRH06672.1"/>
    <property type="molecule type" value="Genomic_DNA"/>
</dbReference>
<dbReference type="SUPFAM" id="SSF46561">
    <property type="entry name" value="Ribosomal protein L29 (L29p)"/>
    <property type="match status" value="1"/>
</dbReference>
<dbReference type="GO" id="GO:0022625">
    <property type="term" value="C:cytosolic large ribosomal subunit"/>
    <property type="evidence" value="ECO:0007669"/>
    <property type="project" value="TreeGrafter"/>
</dbReference>
<evidence type="ECO:0000256" key="4">
    <source>
        <dbReference type="ARBA" id="ARBA00035204"/>
    </source>
</evidence>
<evidence type="ECO:0000256" key="1">
    <source>
        <dbReference type="ARBA" id="ARBA00009254"/>
    </source>
</evidence>
<name>A0A1S7LI68_MAGMO</name>
<dbReference type="InterPro" id="IPR050063">
    <property type="entry name" value="Ribosomal_protein_uL29"/>
</dbReference>
<sequence length="66" mass="7583">MSASELRELSSEALNEKLNDLNKEAFNLRFQHATAQLENTSRIRQVRREIAQVNTVLGERKAKEEA</sequence>
<accession>A0A1S7LI68</accession>
<dbReference type="InterPro" id="IPR036049">
    <property type="entry name" value="Ribosomal_uL29_sf"/>
</dbReference>
<keyword evidence="2 5" id="KW-0689">Ribosomal protein</keyword>
<proteinExistence type="inferred from homology"/>
<dbReference type="InterPro" id="IPR001854">
    <property type="entry name" value="Ribosomal_uL29"/>
</dbReference>
<evidence type="ECO:0000256" key="3">
    <source>
        <dbReference type="ARBA" id="ARBA00023274"/>
    </source>
</evidence>
<dbReference type="FunFam" id="1.10.287.310:FF:000001">
    <property type="entry name" value="50S ribosomal protein L29"/>
    <property type="match status" value="1"/>
</dbReference>
<dbReference type="PANTHER" id="PTHR10916:SF0">
    <property type="entry name" value="LARGE RIBOSOMAL SUBUNIT PROTEIN UL29C"/>
    <property type="match status" value="1"/>
</dbReference>
<dbReference type="NCBIfam" id="TIGR00012">
    <property type="entry name" value="L29"/>
    <property type="match status" value="1"/>
</dbReference>
<dbReference type="Gene3D" id="1.10.287.310">
    <property type="match status" value="1"/>
</dbReference>
<dbReference type="HAMAP" id="MF_00374">
    <property type="entry name" value="Ribosomal_uL29"/>
    <property type="match status" value="1"/>
</dbReference>
<protein>
    <recommendedName>
        <fullName evidence="4 5">Large ribosomal subunit protein uL29</fullName>
    </recommendedName>
</protein>
<reference evidence="6" key="1">
    <citation type="submission" date="2015-04" db="EMBL/GenBank/DDBJ databases">
        <authorList>
            <person name="Syromyatnikov M.Y."/>
            <person name="Popov V.N."/>
        </authorList>
    </citation>
    <scope>NUCLEOTIDE SEQUENCE</scope>
    <source>
        <strain evidence="6">MO-1</strain>
    </source>
</reference>
<comment type="similarity">
    <text evidence="1 5">Belongs to the universal ribosomal protein uL29 family.</text>
</comment>
<organism evidence="6">
    <name type="scientific">Magnetococcus massalia (strain MO-1)</name>
    <dbReference type="NCBI Taxonomy" id="451514"/>
    <lineage>
        <taxon>Bacteria</taxon>
        <taxon>Pseudomonadati</taxon>
        <taxon>Pseudomonadota</taxon>
        <taxon>Magnetococcia</taxon>
        <taxon>Magnetococcales</taxon>
        <taxon>Magnetococcaceae</taxon>
        <taxon>Magnetococcus</taxon>
    </lineage>
</organism>
<dbReference type="GO" id="GO:0003735">
    <property type="term" value="F:structural constituent of ribosome"/>
    <property type="evidence" value="ECO:0007669"/>
    <property type="project" value="InterPro"/>
</dbReference>
<evidence type="ECO:0000313" key="6">
    <source>
        <dbReference type="EMBL" id="CRH06672.1"/>
    </source>
</evidence>
<dbReference type="Pfam" id="PF00831">
    <property type="entry name" value="Ribosomal_L29"/>
    <property type="match status" value="1"/>
</dbReference>
<dbReference type="InterPro" id="IPR018254">
    <property type="entry name" value="Ribosomal_uL29_CS"/>
</dbReference>
<dbReference type="AlphaFoldDB" id="A0A1S7LI68"/>
<dbReference type="GO" id="GO:0006412">
    <property type="term" value="P:translation"/>
    <property type="evidence" value="ECO:0007669"/>
    <property type="project" value="UniProtKB-UniRule"/>
</dbReference>
<dbReference type="PROSITE" id="PS00579">
    <property type="entry name" value="RIBOSOMAL_L29"/>
    <property type="match status" value="1"/>
</dbReference>
<evidence type="ECO:0000256" key="5">
    <source>
        <dbReference type="HAMAP-Rule" id="MF_00374"/>
    </source>
</evidence>